<reference evidence="2 3" key="1">
    <citation type="submission" date="2019-08" db="EMBL/GenBank/DDBJ databases">
        <title>Deep-cultivation of Planctomycetes and their phenomic and genomic characterization uncovers novel biology.</title>
        <authorList>
            <person name="Wiegand S."/>
            <person name="Jogler M."/>
            <person name="Boedeker C."/>
            <person name="Pinto D."/>
            <person name="Vollmers J."/>
            <person name="Rivas-Marin E."/>
            <person name="Kohn T."/>
            <person name="Peeters S.H."/>
            <person name="Heuer A."/>
            <person name="Rast P."/>
            <person name="Oberbeckmann S."/>
            <person name="Bunk B."/>
            <person name="Jeske O."/>
            <person name="Meyerdierks A."/>
            <person name="Storesund J.E."/>
            <person name="Kallscheuer N."/>
            <person name="Luecker S."/>
            <person name="Lage O.M."/>
            <person name="Pohl T."/>
            <person name="Merkel B.J."/>
            <person name="Hornburger P."/>
            <person name="Mueller R.-W."/>
            <person name="Bruemmer F."/>
            <person name="Labrenz M."/>
            <person name="Spormann A.M."/>
            <person name="Op den Camp H."/>
            <person name="Overmann J."/>
            <person name="Amann R."/>
            <person name="Jetten M.S.M."/>
            <person name="Mascher T."/>
            <person name="Medema M.H."/>
            <person name="Devos D.P."/>
            <person name="Kaster A.-K."/>
            <person name="Ovreas L."/>
            <person name="Rohde M."/>
            <person name="Galperin M.Y."/>
            <person name="Jogler C."/>
        </authorList>
    </citation>
    <scope>NUCLEOTIDE SEQUENCE [LARGE SCALE GENOMIC DNA]</scope>
    <source>
        <strain evidence="2 3">OJF2</strain>
    </source>
</reference>
<dbReference type="KEGG" id="agv:OJF2_12000"/>
<keyword evidence="3" id="KW-1185">Reference proteome</keyword>
<name>A0A5B9VXV1_9BACT</name>
<evidence type="ECO:0000256" key="1">
    <source>
        <dbReference type="SAM" id="Phobius"/>
    </source>
</evidence>
<evidence type="ECO:0000313" key="2">
    <source>
        <dbReference type="EMBL" id="QEH32721.1"/>
    </source>
</evidence>
<keyword evidence="1" id="KW-1133">Transmembrane helix</keyword>
<dbReference type="AlphaFoldDB" id="A0A5B9VXV1"/>
<protein>
    <submittedName>
        <fullName evidence="2">Uncharacterized protein</fullName>
    </submittedName>
</protein>
<sequence length="99" mass="10934">MIPLRNQTIRTATLGFLMWLLLELTHVDLRQAQPQWLPIRDLSSYGLLIGSVLTRAIASIMLGLLCGLAFAASGRRLREAQEAEYSWQAAPGGLGDGRR</sequence>
<accession>A0A5B9VXV1</accession>
<dbReference type="Proteomes" id="UP000324233">
    <property type="component" value="Chromosome"/>
</dbReference>
<dbReference type="RefSeq" id="WP_148592102.1">
    <property type="nucleotide sequence ID" value="NZ_CP042997.1"/>
</dbReference>
<feature type="transmembrane region" description="Helical" evidence="1">
    <location>
        <begin position="48"/>
        <end position="71"/>
    </location>
</feature>
<keyword evidence="1" id="KW-0472">Membrane</keyword>
<keyword evidence="1" id="KW-0812">Transmembrane</keyword>
<dbReference type="EMBL" id="CP042997">
    <property type="protein sequence ID" value="QEH32721.1"/>
    <property type="molecule type" value="Genomic_DNA"/>
</dbReference>
<gene>
    <name evidence="2" type="ORF">OJF2_12000</name>
</gene>
<organism evidence="2 3">
    <name type="scientific">Aquisphaera giovannonii</name>
    <dbReference type="NCBI Taxonomy" id="406548"/>
    <lineage>
        <taxon>Bacteria</taxon>
        <taxon>Pseudomonadati</taxon>
        <taxon>Planctomycetota</taxon>
        <taxon>Planctomycetia</taxon>
        <taxon>Isosphaerales</taxon>
        <taxon>Isosphaeraceae</taxon>
        <taxon>Aquisphaera</taxon>
    </lineage>
</organism>
<evidence type="ECO:0000313" key="3">
    <source>
        <dbReference type="Proteomes" id="UP000324233"/>
    </source>
</evidence>
<proteinExistence type="predicted"/>